<evidence type="ECO:0000313" key="2">
    <source>
        <dbReference type="EMBL" id="MFC3076179.1"/>
    </source>
</evidence>
<keyword evidence="3" id="KW-1185">Reference proteome</keyword>
<reference evidence="3" key="1">
    <citation type="journal article" date="2019" name="Int. J. Syst. Evol. Microbiol.">
        <title>The Global Catalogue of Microorganisms (GCM) 10K type strain sequencing project: providing services to taxonomists for standard genome sequencing and annotation.</title>
        <authorList>
            <consortium name="The Broad Institute Genomics Platform"/>
            <consortium name="The Broad Institute Genome Sequencing Center for Infectious Disease"/>
            <person name="Wu L."/>
            <person name="Ma J."/>
        </authorList>
    </citation>
    <scope>NUCLEOTIDE SEQUENCE [LARGE SCALE GENOMIC DNA]</scope>
    <source>
        <strain evidence="3">KCTC 52677</strain>
    </source>
</reference>
<dbReference type="RefSeq" id="WP_257316190.1">
    <property type="nucleotide sequence ID" value="NZ_JANFDG010000017.1"/>
</dbReference>
<dbReference type="Pfam" id="PF05016">
    <property type="entry name" value="ParE_toxin"/>
    <property type="match status" value="1"/>
</dbReference>
<sequence>MPRLVYLESARPDLLHIHAYIARESGDIGTGRGFVDLLRRQCRHLAGLPGQMGRPRPELRPDIRSFAFRGYVIFFRYADDRFEVVDILEGHRDIDGYFDAPS</sequence>
<accession>A0ABV7DP61</accession>
<dbReference type="InterPro" id="IPR007712">
    <property type="entry name" value="RelE/ParE_toxin"/>
</dbReference>
<dbReference type="Gene3D" id="3.30.2310.20">
    <property type="entry name" value="RelE-like"/>
    <property type="match status" value="1"/>
</dbReference>
<keyword evidence="1" id="KW-1277">Toxin-antitoxin system</keyword>
<name>A0ABV7DP61_9HYPH</name>
<evidence type="ECO:0000313" key="3">
    <source>
        <dbReference type="Proteomes" id="UP001595377"/>
    </source>
</evidence>
<comment type="caution">
    <text evidence="2">The sequence shown here is derived from an EMBL/GenBank/DDBJ whole genome shotgun (WGS) entry which is preliminary data.</text>
</comment>
<evidence type="ECO:0000256" key="1">
    <source>
        <dbReference type="ARBA" id="ARBA00022649"/>
    </source>
</evidence>
<dbReference type="Proteomes" id="UP001595377">
    <property type="component" value="Unassembled WGS sequence"/>
</dbReference>
<proteinExistence type="predicted"/>
<dbReference type="InterPro" id="IPR035093">
    <property type="entry name" value="RelE/ParE_toxin_dom_sf"/>
</dbReference>
<organism evidence="2 3">
    <name type="scientific">Shinella pollutisoli</name>
    <dbReference type="NCBI Taxonomy" id="2250594"/>
    <lineage>
        <taxon>Bacteria</taxon>
        <taxon>Pseudomonadati</taxon>
        <taxon>Pseudomonadota</taxon>
        <taxon>Alphaproteobacteria</taxon>
        <taxon>Hyphomicrobiales</taxon>
        <taxon>Rhizobiaceae</taxon>
        <taxon>Shinella</taxon>
    </lineage>
</organism>
<gene>
    <name evidence="2" type="ORF">ACFOHH_23905</name>
</gene>
<dbReference type="EMBL" id="JBHRSP010000050">
    <property type="protein sequence ID" value="MFC3076179.1"/>
    <property type="molecule type" value="Genomic_DNA"/>
</dbReference>
<protein>
    <submittedName>
        <fullName evidence="2">Type II toxin-antitoxin system RelE/ParE family toxin</fullName>
    </submittedName>
</protein>